<sequence>MPQVTVRDKHQITLPMSIVREAHIRTNDVLSVDYKDGVITLATERAAQPQRKRLMDYAGIAKGLYGQTADEVHAYLDEERASWER</sequence>
<dbReference type="InterPro" id="IPR037914">
    <property type="entry name" value="SpoVT-AbrB_sf"/>
</dbReference>
<gene>
    <name evidence="2" type="ORF">J1M35_11575</name>
</gene>
<dbReference type="SMART" id="SM00966">
    <property type="entry name" value="SpoVT_AbrB"/>
    <property type="match status" value="1"/>
</dbReference>
<dbReference type="RefSeq" id="WP_208007204.1">
    <property type="nucleotide sequence ID" value="NZ_CP071796.1"/>
</dbReference>
<name>A0A975CCK5_9BURK</name>
<dbReference type="KEGG" id="otd:J1M35_11575"/>
<dbReference type="Proteomes" id="UP000663903">
    <property type="component" value="Chromosome"/>
</dbReference>
<dbReference type="AlphaFoldDB" id="A0A975CCK5"/>
<protein>
    <submittedName>
        <fullName evidence="2">AbrB/MazE/SpoVT family DNA-binding domain-containing protein</fullName>
    </submittedName>
</protein>
<keyword evidence="2" id="KW-0238">DNA-binding</keyword>
<dbReference type="Gene3D" id="2.10.260.10">
    <property type="match status" value="1"/>
</dbReference>
<evidence type="ECO:0000313" key="2">
    <source>
        <dbReference type="EMBL" id="QTD43795.1"/>
    </source>
</evidence>
<keyword evidence="3" id="KW-1185">Reference proteome</keyword>
<evidence type="ECO:0000259" key="1">
    <source>
        <dbReference type="SMART" id="SM00966"/>
    </source>
</evidence>
<proteinExistence type="predicted"/>
<dbReference type="InterPro" id="IPR007159">
    <property type="entry name" value="SpoVT-AbrB_dom"/>
</dbReference>
<accession>A0A975CCK5</accession>
<dbReference type="SUPFAM" id="SSF89447">
    <property type="entry name" value="AbrB/MazE/MraZ-like"/>
    <property type="match status" value="1"/>
</dbReference>
<organism evidence="2 3">
    <name type="scientific">Ottowia testudinis</name>
    <dbReference type="NCBI Taxonomy" id="2816950"/>
    <lineage>
        <taxon>Bacteria</taxon>
        <taxon>Pseudomonadati</taxon>
        <taxon>Pseudomonadota</taxon>
        <taxon>Betaproteobacteria</taxon>
        <taxon>Burkholderiales</taxon>
        <taxon>Comamonadaceae</taxon>
        <taxon>Ottowia</taxon>
    </lineage>
</organism>
<feature type="domain" description="SpoVT-AbrB" evidence="1">
    <location>
        <begin position="4"/>
        <end position="49"/>
    </location>
</feature>
<evidence type="ECO:0000313" key="3">
    <source>
        <dbReference type="Proteomes" id="UP000663903"/>
    </source>
</evidence>
<dbReference type="GO" id="GO:0003677">
    <property type="term" value="F:DNA binding"/>
    <property type="evidence" value="ECO:0007669"/>
    <property type="project" value="UniProtKB-KW"/>
</dbReference>
<reference evidence="2" key="1">
    <citation type="submission" date="2021-03" db="EMBL/GenBank/DDBJ databases">
        <title>Ottowia sp. 27C isolated from the cloaca of a Giant Asian pond turtle (Heosemys grandis).</title>
        <authorList>
            <person name="Spergser J."/>
            <person name="Busse H.-J."/>
        </authorList>
    </citation>
    <scope>NUCLEOTIDE SEQUENCE</scope>
    <source>
        <strain evidence="2">27C</strain>
    </source>
</reference>
<dbReference type="EMBL" id="CP071796">
    <property type="protein sequence ID" value="QTD43795.1"/>
    <property type="molecule type" value="Genomic_DNA"/>
</dbReference>